<accession>A0A022PF47</accession>
<protein>
    <submittedName>
        <fullName evidence="2">Uncharacterized protein</fullName>
    </submittedName>
</protein>
<organism evidence="2 3">
    <name type="scientific">Photorhabdus aegyptia</name>
    <dbReference type="NCBI Taxonomy" id="2805098"/>
    <lineage>
        <taxon>Bacteria</taxon>
        <taxon>Pseudomonadati</taxon>
        <taxon>Pseudomonadota</taxon>
        <taxon>Gammaproteobacteria</taxon>
        <taxon>Enterobacterales</taxon>
        <taxon>Morganellaceae</taxon>
        <taxon>Photorhabdus</taxon>
    </lineage>
</organism>
<name>A0A022PF47_9GAMM</name>
<proteinExistence type="predicted"/>
<keyword evidence="1" id="KW-0472">Membrane</keyword>
<keyword evidence="1" id="KW-1133">Transmembrane helix</keyword>
<sequence>MDYIDVTISTQSTWQDILLYYFLSLVILFFTSYC</sequence>
<dbReference type="Proteomes" id="UP000023464">
    <property type="component" value="Unassembled WGS sequence"/>
</dbReference>
<evidence type="ECO:0000313" key="2">
    <source>
        <dbReference type="EMBL" id="EYU13563.1"/>
    </source>
</evidence>
<keyword evidence="1" id="KW-0812">Transmembrane</keyword>
<dbReference type="EMBL" id="JFGV01000079">
    <property type="protein sequence ID" value="EYU13563.1"/>
    <property type="molecule type" value="Genomic_DNA"/>
</dbReference>
<feature type="transmembrane region" description="Helical" evidence="1">
    <location>
        <begin position="17"/>
        <end position="33"/>
    </location>
</feature>
<evidence type="ECO:0000313" key="3">
    <source>
        <dbReference type="Proteomes" id="UP000023464"/>
    </source>
</evidence>
<reference evidence="2 3" key="1">
    <citation type="submission" date="2014-03" db="EMBL/GenBank/DDBJ databases">
        <title>Draft Genome of Photorhabdus luminescens BA1, an Egyptian Isolate.</title>
        <authorList>
            <person name="Ghazal S."/>
            <person name="Hurst S.G.IV."/>
            <person name="Morris K."/>
            <person name="Thomas K."/>
            <person name="Tisa L.S."/>
        </authorList>
    </citation>
    <scope>NUCLEOTIDE SEQUENCE [LARGE SCALE GENOMIC DNA]</scope>
    <source>
        <strain evidence="2 3">BA1</strain>
    </source>
</reference>
<dbReference type="AlphaFoldDB" id="A0A022PF47"/>
<evidence type="ECO:0000256" key="1">
    <source>
        <dbReference type="SAM" id="Phobius"/>
    </source>
</evidence>
<gene>
    <name evidence="2" type="ORF">BA1DRAFT_03949</name>
</gene>
<keyword evidence="3" id="KW-1185">Reference proteome</keyword>
<comment type="caution">
    <text evidence="2">The sequence shown here is derived from an EMBL/GenBank/DDBJ whole genome shotgun (WGS) entry which is preliminary data.</text>
</comment>